<sequence length="256" mass="27928">MTELKKYSIQLARLDSIIKEKNLYLTTQENKEKLNSINKTQNITISGRNSEILVSEGVDINDKTKIEILAHDAVLIIGAGVKLINCNIRVRGSGHIIHISNDCRLKQLNLHLNGKNNTVGIGSGSTVEQAIILCEADDRAVLLGNDCMLSSNIMIRTSDGHGVFDAATGERLSLPADVIIHAHVWIGNGARVSKGCVIETGSIIGQMALATGHVESNCIYGGVPAKKIREGIVWSRTHRMDDIPEEFTKNTKMHDT</sequence>
<dbReference type="InterPro" id="IPR051159">
    <property type="entry name" value="Hexapeptide_acetyltransf"/>
</dbReference>
<dbReference type="InterPro" id="IPR011004">
    <property type="entry name" value="Trimer_LpxA-like_sf"/>
</dbReference>
<keyword evidence="2" id="KW-1185">Reference proteome</keyword>
<proteinExistence type="predicted"/>
<dbReference type="PANTHER" id="PTHR23416:SF78">
    <property type="entry name" value="LIPOPOLYSACCHARIDE BIOSYNTHESIS O-ACETYL TRANSFERASE WBBJ-RELATED"/>
    <property type="match status" value="1"/>
</dbReference>
<protein>
    <recommendedName>
        <fullName evidence="3">Acyltransferase</fullName>
    </recommendedName>
</protein>
<reference evidence="1 2" key="1">
    <citation type="submission" date="2020-04" db="EMBL/GenBank/DDBJ databases">
        <title>Description of novel Gluconacetobacter.</title>
        <authorList>
            <person name="Sombolestani A."/>
        </authorList>
    </citation>
    <scope>NUCLEOTIDE SEQUENCE [LARGE SCALE GENOMIC DNA]</scope>
    <source>
        <strain evidence="1 2">LMG 27802</strain>
    </source>
</reference>
<dbReference type="Gene3D" id="2.160.10.10">
    <property type="entry name" value="Hexapeptide repeat proteins"/>
    <property type="match status" value="1"/>
</dbReference>
<comment type="caution">
    <text evidence="1">The sequence shown here is derived from an EMBL/GenBank/DDBJ whole genome shotgun (WGS) entry which is preliminary data.</text>
</comment>
<gene>
    <name evidence="1" type="ORF">HLH28_04175</name>
</gene>
<evidence type="ECO:0000313" key="1">
    <source>
        <dbReference type="EMBL" id="MBB2200780.1"/>
    </source>
</evidence>
<evidence type="ECO:0008006" key="3">
    <source>
        <dbReference type="Google" id="ProtNLM"/>
    </source>
</evidence>
<dbReference type="RefSeq" id="WP_182954814.1">
    <property type="nucleotide sequence ID" value="NZ_JABEQM010000002.1"/>
</dbReference>
<evidence type="ECO:0000313" key="2">
    <source>
        <dbReference type="Proteomes" id="UP000578030"/>
    </source>
</evidence>
<dbReference type="AlphaFoldDB" id="A0A7W4K5I0"/>
<dbReference type="PANTHER" id="PTHR23416">
    <property type="entry name" value="SIALIC ACID SYNTHASE-RELATED"/>
    <property type="match status" value="1"/>
</dbReference>
<name>A0A7W4K5I0_9PROT</name>
<accession>A0A7W4K5I0</accession>
<organism evidence="1 2">
    <name type="scientific">Gluconacetobacter tumulisoli</name>
    <dbReference type="NCBI Taxonomy" id="1286189"/>
    <lineage>
        <taxon>Bacteria</taxon>
        <taxon>Pseudomonadati</taxon>
        <taxon>Pseudomonadota</taxon>
        <taxon>Alphaproteobacteria</taxon>
        <taxon>Acetobacterales</taxon>
        <taxon>Acetobacteraceae</taxon>
        <taxon>Gluconacetobacter</taxon>
    </lineage>
</organism>
<dbReference type="EMBL" id="JABEQM010000002">
    <property type="protein sequence ID" value="MBB2200780.1"/>
    <property type="molecule type" value="Genomic_DNA"/>
</dbReference>
<dbReference type="Proteomes" id="UP000578030">
    <property type="component" value="Unassembled WGS sequence"/>
</dbReference>
<dbReference type="SUPFAM" id="SSF51161">
    <property type="entry name" value="Trimeric LpxA-like enzymes"/>
    <property type="match status" value="1"/>
</dbReference>